<dbReference type="PROSITE" id="PS00134">
    <property type="entry name" value="TRYPSIN_HIS"/>
    <property type="match status" value="1"/>
</dbReference>
<dbReference type="GO" id="GO:0005576">
    <property type="term" value="C:extracellular region"/>
    <property type="evidence" value="ECO:0007669"/>
    <property type="project" value="UniProtKB-SubCell"/>
</dbReference>
<dbReference type="AlphaFoldDB" id="A0A1Q1NPG9"/>
<keyword evidence="6 10" id="KW-0720">Serine protease</keyword>
<evidence type="ECO:0000256" key="1">
    <source>
        <dbReference type="ARBA" id="ARBA00004613"/>
    </source>
</evidence>
<proteinExistence type="evidence at transcript level"/>
<evidence type="ECO:0000256" key="10">
    <source>
        <dbReference type="RuleBase" id="RU363034"/>
    </source>
</evidence>
<dbReference type="PANTHER" id="PTHR24256">
    <property type="entry name" value="TRYPTASE-RELATED"/>
    <property type="match status" value="1"/>
</dbReference>
<dbReference type="InterPro" id="IPR009003">
    <property type="entry name" value="Peptidase_S1_PA"/>
</dbReference>
<accession>A0A1Q1NPG9</accession>
<keyword evidence="7" id="KW-0865">Zymogen</keyword>
<keyword evidence="5 10" id="KW-0378">Hydrolase</keyword>
<keyword evidence="4 11" id="KW-0732">Signal</keyword>
<dbReference type="InterPro" id="IPR018114">
    <property type="entry name" value="TRYPSIN_HIS"/>
</dbReference>
<reference evidence="13" key="1">
    <citation type="journal article" date="2017" name="Mol. Cell. Proteomics">
        <title>Melt with this kiss: Paralysing and liquefying venom of the assassin bug Pristhesancus plagipennis (Hemiptera: Reduviidae).</title>
        <authorList>
            <person name="Walker A.A."/>
            <person name="Madio B."/>
            <person name="Jin J."/>
            <person name="Undheim E.A."/>
            <person name="Fry B.G."/>
            <person name="King G.F."/>
        </authorList>
    </citation>
    <scope>NUCLEOTIDE SEQUENCE</scope>
    <source>
        <tissue evidence="13">Venom/labial gland</tissue>
    </source>
</reference>
<dbReference type="PRINTS" id="PR00722">
    <property type="entry name" value="CHYMOTRYPSIN"/>
</dbReference>
<keyword evidence="3 10" id="KW-0645">Protease</keyword>
<evidence type="ECO:0000259" key="12">
    <source>
        <dbReference type="PROSITE" id="PS50240"/>
    </source>
</evidence>
<protein>
    <submittedName>
        <fullName evidence="13">Venom s1 protease 38</fullName>
    </submittedName>
</protein>
<comment type="similarity">
    <text evidence="9">Belongs to the peptidase S1 family. CLIP subfamily.</text>
</comment>
<dbReference type="InterPro" id="IPR001254">
    <property type="entry name" value="Trypsin_dom"/>
</dbReference>
<keyword evidence="2" id="KW-0964">Secreted</keyword>
<evidence type="ECO:0000256" key="6">
    <source>
        <dbReference type="ARBA" id="ARBA00022825"/>
    </source>
</evidence>
<evidence type="ECO:0000256" key="4">
    <source>
        <dbReference type="ARBA" id="ARBA00022729"/>
    </source>
</evidence>
<name>A0A1Q1NPG9_PRIPG</name>
<dbReference type="CDD" id="cd00190">
    <property type="entry name" value="Tryp_SPc"/>
    <property type="match status" value="1"/>
</dbReference>
<evidence type="ECO:0000256" key="5">
    <source>
        <dbReference type="ARBA" id="ARBA00022801"/>
    </source>
</evidence>
<dbReference type="SUPFAM" id="SSF50494">
    <property type="entry name" value="Trypsin-like serine proteases"/>
    <property type="match status" value="1"/>
</dbReference>
<dbReference type="EMBL" id="KX459660">
    <property type="protein sequence ID" value="AQM58411.1"/>
    <property type="molecule type" value="mRNA"/>
</dbReference>
<dbReference type="Pfam" id="PF00089">
    <property type="entry name" value="Trypsin"/>
    <property type="match status" value="1"/>
</dbReference>
<sequence length="407" mass="45096">MRMFGMFIGLCLVAYTSAERVDVPSDGELIELIPQTGAGLVENRFDLYAPTGSKMVLSCAFETYSCHIAKIMIDTGEDFTQHCPKDSDYIFMNSYKNRMTVTIENTGNDVGAYCQVKATKPYIDIPETMIDSSEHGQTHKSAKAPSCRCGWTNKSPRRIVGGVEASVYEYPFPILLIFASSRHPFCGGGSIITPHHVLTAAHCTDPFIGRSQLAVVVGEHDIRTQKETAATRIHEVSKVYQHPGYTEFDNNDDISILELKTKIEFNDKVGPVCMPSIQKNMQNQFLKVMGWGLLKDESEEGTPSPTLHKVNLRVVDPEVCKVIYGIDTDTGKQICTYNNNKDSCQGDSGGPLVSLNNETNMLEQVAVVSYGRKCGSTDPAVNTDVAAYMPWIKKQLARSRYKVPLCF</sequence>
<comment type="subcellular location">
    <subcellularLocation>
        <location evidence="1">Secreted</location>
    </subcellularLocation>
</comment>
<dbReference type="InterPro" id="IPR043504">
    <property type="entry name" value="Peptidase_S1_PA_chymotrypsin"/>
</dbReference>
<dbReference type="FunFam" id="2.40.10.10:FF:000146">
    <property type="entry name" value="Serine protease 53"/>
    <property type="match status" value="1"/>
</dbReference>
<feature type="signal peptide" evidence="11">
    <location>
        <begin position="1"/>
        <end position="18"/>
    </location>
</feature>
<evidence type="ECO:0000256" key="11">
    <source>
        <dbReference type="SAM" id="SignalP"/>
    </source>
</evidence>
<feature type="chain" id="PRO_5010304550" evidence="11">
    <location>
        <begin position="19"/>
        <end position="407"/>
    </location>
</feature>
<evidence type="ECO:0000256" key="8">
    <source>
        <dbReference type="ARBA" id="ARBA00023157"/>
    </source>
</evidence>
<dbReference type="PROSITE" id="PS50240">
    <property type="entry name" value="TRYPSIN_DOM"/>
    <property type="match status" value="1"/>
</dbReference>
<dbReference type="InterPro" id="IPR001314">
    <property type="entry name" value="Peptidase_S1A"/>
</dbReference>
<evidence type="ECO:0000256" key="3">
    <source>
        <dbReference type="ARBA" id="ARBA00022670"/>
    </source>
</evidence>
<dbReference type="InterPro" id="IPR033116">
    <property type="entry name" value="TRYPSIN_SER"/>
</dbReference>
<evidence type="ECO:0000256" key="2">
    <source>
        <dbReference type="ARBA" id="ARBA00022525"/>
    </source>
</evidence>
<dbReference type="InterPro" id="IPR051487">
    <property type="entry name" value="Ser/Thr_Proteases_Immune/Dev"/>
</dbReference>
<evidence type="ECO:0000256" key="9">
    <source>
        <dbReference type="ARBA" id="ARBA00024195"/>
    </source>
</evidence>
<evidence type="ECO:0000256" key="7">
    <source>
        <dbReference type="ARBA" id="ARBA00023145"/>
    </source>
</evidence>
<dbReference type="SMART" id="SM00020">
    <property type="entry name" value="Tryp_SPc"/>
    <property type="match status" value="1"/>
</dbReference>
<feature type="domain" description="Peptidase S1" evidence="12">
    <location>
        <begin position="159"/>
        <end position="397"/>
    </location>
</feature>
<dbReference type="GO" id="GO:0006508">
    <property type="term" value="P:proteolysis"/>
    <property type="evidence" value="ECO:0007669"/>
    <property type="project" value="UniProtKB-KW"/>
</dbReference>
<evidence type="ECO:0000313" key="13">
    <source>
        <dbReference type="EMBL" id="AQM58411.1"/>
    </source>
</evidence>
<dbReference type="GO" id="GO:0004252">
    <property type="term" value="F:serine-type endopeptidase activity"/>
    <property type="evidence" value="ECO:0007669"/>
    <property type="project" value="InterPro"/>
</dbReference>
<dbReference type="Gene3D" id="2.40.10.10">
    <property type="entry name" value="Trypsin-like serine proteases"/>
    <property type="match status" value="1"/>
</dbReference>
<organism evidence="13">
    <name type="scientific">Pristhesancus plagipennis</name>
    <name type="common">Common assassin bug</name>
    <dbReference type="NCBI Taxonomy" id="1955184"/>
    <lineage>
        <taxon>Eukaryota</taxon>
        <taxon>Metazoa</taxon>
        <taxon>Ecdysozoa</taxon>
        <taxon>Arthropoda</taxon>
        <taxon>Hexapoda</taxon>
        <taxon>Insecta</taxon>
        <taxon>Pterygota</taxon>
        <taxon>Neoptera</taxon>
        <taxon>Paraneoptera</taxon>
        <taxon>Hemiptera</taxon>
        <taxon>Heteroptera</taxon>
        <taxon>Panheteroptera</taxon>
        <taxon>Cimicomorpha</taxon>
        <taxon>Reduviidae</taxon>
        <taxon>Harpactorinae</taxon>
        <taxon>Harpactorini</taxon>
        <taxon>Pristhesancus</taxon>
    </lineage>
</organism>
<dbReference type="PROSITE" id="PS00135">
    <property type="entry name" value="TRYPSIN_SER"/>
    <property type="match status" value="1"/>
</dbReference>
<keyword evidence="8" id="KW-1015">Disulfide bond</keyword>